<keyword evidence="1" id="KW-0472">Membrane</keyword>
<dbReference type="AlphaFoldDB" id="A0A0E9WBX4"/>
<evidence type="ECO:0000256" key="1">
    <source>
        <dbReference type="SAM" id="Phobius"/>
    </source>
</evidence>
<dbReference type="EMBL" id="GBXM01020688">
    <property type="protein sequence ID" value="JAH87889.1"/>
    <property type="molecule type" value="Transcribed_RNA"/>
</dbReference>
<reference evidence="2" key="1">
    <citation type="submission" date="2014-11" db="EMBL/GenBank/DDBJ databases">
        <authorList>
            <person name="Amaro Gonzalez C."/>
        </authorList>
    </citation>
    <scope>NUCLEOTIDE SEQUENCE</scope>
</reference>
<feature type="transmembrane region" description="Helical" evidence="1">
    <location>
        <begin position="20"/>
        <end position="40"/>
    </location>
</feature>
<organism evidence="2">
    <name type="scientific">Anguilla anguilla</name>
    <name type="common">European freshwater eel</name>
    <name type="synonym">Muraena anguilla</name>
    <dbReference type="NCBI Taxonomy" id="7936"/>
    <lineage>
        <taxon>Eukaryota</taxon>
        <taxon>Metazoa</taxon>
        <taxon>Chordata</taxon>
        <taxon>Craniata</taxon>
        <taxon>Vertebrata</taxon>
        <taxon>Euteleostomi</taxon>
        <taxon>Actinopterygii</taxon>
        <taxon>Neopterygii</taxon>
        <taxon>Teleostei</taxon>
        <taxon>Anguilliformes</taxon>
        <taxon>Anguillidae</taxon>
        <taxon>Anguilla</taxon>
    </lineage>
</organism>
<proteinExistence type="predicted"/>
<accession>A0A0E9WBX4</accession>
<reference evidence="2" key="2">
    <citation type="journal article" date="2015" name="Fish Shellfish Immunol.">
        <title>Early steps in the European eel (Anguilla anguilla)-Vibrio vulnificus interaction in the gills: Role of the RtxA13 toxin.</title>
        <authorList>
            <person name="Callol A."/>
            <person name="Pajuelo D."/>
            <person name="Ebbesson L."/>
            <person name="Teles M."/>
            <person name="MacKenzie S."/>
            <person name="Amaro C."/>
        </authorList>
    </citation>
    <scope>NUCLEOTIDE SEQUENCE</scope>
</reference>
<name>A0A0E9WBX4_ANGAN</name>
<sequence>MYFQILAGKGLYSRKRCQLAICNMLLSMLSFFVVQSGLIYTSSIQWVTE</sequence>
<keyword evidence="1" id="KW-1133">Transmembrane helix</keyword>
<evidence type="ECO:0000313" key="2">
    <source>
        <dbReference type="EMBL" id="JAH87889.1"/>
    </source>
</evidence>
<keyword evidence="1" id="KW-0812">Transmembrane</keyword>
<protein>
    <submittedName>
        <fullName evidence="2">Uncharacterized protein</fullName>
    </submittedName>
</protein>